<name>A0A9W4T668_9GLOM</name>
<dbReference type="AlphaFoldDB" id="A0A9W4T668"/>
<dbReference type="Gene3D" id="1.10.510.10">
    <property type="entry name" value="Transferase(Phosphotransferase) domain 1"/>
    <property type="match status" value="1"/>
</dbReference>
<organism evidence="1 2">
    <name type="scientific">Funneliformis geosporum</name>
    <dbReference type="NCBI Taxonomy" id="1117311"/>
    <lineage>
        <taxon>Eukaryota</taxon>
        <taxon>Fungi</taxon>
        <taxon>Fungi incertae sedis</taxon>
        <taxon>Mucoromycota</taxon>
        <taxon>Glomeromycotina</taxon>
        <taxon>Glomeromycetes</taxon>
        <taxon>Glomerales</taxon>
        <taxon>Glomeraceae</taxon>
        <taxon>Funneliformis</taxon>
    </lineage>
</organism>
<dbReference type="EMBL" id="CAMKVN010010083">
    <property type="protein sequence ID" value="CAI2193833.1"/>
    <property type="molecule type" value="Genomic_DNA"/>
</dbReference>
<dbReference type="OrthoDB" id="2364494at2759"/>
<dbReference type="InterPro" id="IPR011009">
    <property type="entry name" value="Kinase-like_dom_sf"/>
</dbReference>
<dbReference type="Proteomes" id="UP001153678">
    <property type="component" value="Unassembled WGS sequence"/>
</dbReference>
<gene>
    <name evidence="1" type="ORF">FWILDA_LOCUS16274</name>
</gene>
<evidence type="ECO:0000313" key="2">
    <source>
        <dbReference type="Proteomes" id="UP001153678"/>
    </source>
</evidence>
<protein>
    <submittedName>
        <fullName evidence="1">9494_t:CDS:1</fullName>
    </submittedName>
</protein>
<evidence type="ECO:0000313" key="1">
    <source>
        <dbReference type="EMBL" id="CAI2193833.1"/>
    </source>
</evidence>
<accession>A0A9W4T668</accession>
<proteinExistence type="predicted"/>
<reference evidence="1" key="1">
    <citation type="submission" date="2022-08" db="EMBL/GenBank/DDBJ databases">
        <authorList>
            <person name="Kallberg Y."/>
            <person name="Tangrot J."/>
            <person name="Rosling A."/>
        </authorList>
    </citation>
    <scope>NUCLEOTIDE SEQUENCE</scope>
    <source>
        <strain evidence="1">Wild A</strain>
    </source>
</reference>
<dbReference type="SUPFAM" id="SSF56112">
    <property type="entry name" value="Protein kinase-like (PK-like)"/>
    <property type="match status" value="1"/>
</dbReference>
<comment type="caution">
    <text evidence="1">The sequence shown here is derived from an EMBL/GenBank/DDBJ whole genome shotgun (WGS) entry which is preliminary data.</text>
</comment>
<feature type="non-terminal residue" evidence="1">
    <location>
        <position position="79"/>
    </location>
</feature>
<sequence length="79" mass="9410">IEILKGVREKPIPTTNRIFVKLYQKCWKHEPDERPDIDQVILELNSIDPESEYYSKEDGESEKIENEDDFSDCDVKFYV</sequence>
<keyword evidence="2" id="KW-1185">Reference proteome</keyword>